<name>A0A0H3DXC9_EDWTF</name>
<accession>A0A0H3DXC9</accession>
<dbReference type="PATRIC" id="fig|718251.5.peg.2595"/>
<proteinExistence type="inferred from homology"/>
<comment type="similarity">
    <text evidence="2">Belongs to the AB hydrolase superfamily. FUS2 hydrolase family.</text>
</comment>
<dbReference type="SUPFAM" id="SSF53474">
    <property type="entry name" value="alpha/beta-Hydrolases"/>
    <property type="match status" value="1"/>
</dbReference>
<keyword evidence="1" id="KW-0378">Hydrolase</keyword>
<dbReference type="InterPro" id="IPR000073">
    <property type="entry name" value="AB_hydrolase_1"/>
</dbReference>
<dbReference type="AlphaFoldDB" id="A0A0H3DXC9"/>
<dbReference type="Pfam" id="PF00561">
    <property type="entry name" value="Abhydrolase_1"/>
    <property type="match status" value="1"/>
</dbReference>
<keyword evidence="5" id="KW-1185">Reference proteome</keyword>
<organism evidence="4 5">
    <name type="scientific">Edwardsiella tarda (strain FL6-60)</name>
    <dbReference type="NCBI Taxonomy" id="718251"/>
    <lineage>
        <taxon>Bacteria</taxon>
        <taxon>Pseudomonadati</taxon>
        <taxon>Pseudomonadota</taxon>
        <taxon>Gammaproteobacteria</taxon>
        <taxon>Enterobacterales</taxon>
        <taxon>Hafniaceae</taxon>
        <taxon>Edwardsiella</taxon>
    </lineage>
</organism>
<evidence type="ECO:0000256" key="2">
    <source>
        <dbReference type="ARBA" id="ARBA00038115"/>
    </source>
</evidence>
<evidence type="ECO:0000259" key="3">
    <source>
        <dbReference type="Pfam" id="PF00561"/>
    </source>
</evidence>
<reference evidence="5" key="1">
    <citation type="submission" date="2010-08" db="EMBL/GenBank/DDBJ databases">
        <title>Genome comparisons of Edwardsiella bacteria analysed using deep sequencing technology.</title>
        <authorList>
            <person name="van Soest J.J."/>
            <person name="Henkel C.V."/>
            <person name="Jansen H.J."/>
            <person name="van den Hondel C.A.M.J.J."/>
            <person name="Bloemberg G.V."/>
            <person name="Meijer A.H."/>
            <person name="Spaink H.P."/>
        </authorList>
    </citation>
    <scope>NUCLEOTIDE SEQUENCE [LARGE SCALE GENOMIC DNA]</scope>
    <source>
        <strain evidence="5">FL6-60</strain>
    </source>
</reference>
<sequence length="306" mass="33374">MPIVFWLIVTILIKNGSFLIMQISTHTLPNGIALTWYHPAEISASPAIILCHGFCGIQQALLPAFAEAFAQAGFSALTFDYRGFGASAGERGRLVPAMQTADITSVIDWAAAQPAIDAERIGLWGTSFGGCHVFAAAAGDARVRCIVSQLAFADGEAMVTGQMTEEEKNAFIASLLRMEEKKNASGKEMMVAVTRVLSDEESKAFFADYRLRYPAMDIKIPFLTVLETVRYQPARFAAQVQCPTLVVVAEQDTVNPPQQGIALFAAAGAATKRLYVEEGAHHYDMYDGEHFCRSLAEQLAWFNAHL</sequence>
<feature type="domain" description="AB hydrolase-1" evidence="3">
    <location>
        <begin position="46"/>
        <end position="288"/>
    </location>
</feature>
<dbReference type="InterPro" id="IPR050261">
    <property type="entry name" value="FrsA_esterase"/>
</dbReference>
<dbReference type="Proteomes" id="UP000002230">
    <property type="component" value="Chromosome"/>
</dbReference>
<reference evidence="4 5" key="2">
    <citation type="journal article" date="2011" name="BMC Immunol.">
        <title>Comparison of static immersion and intravenous injection systems for exposure of zebrafish embryos to the natural pathogen Edwardsiella tarda.</title>
        <authorList>
            <person name="van Soest J.J."/>
            <person name="Stockhammer O.W."/>
            <person name="Ordas A."/>
            <person name="Bloemberg G.V."/>
            <person name="Spaink H.P."/>
            <person name="Meijer A.H."/>
        </authorList>
    </citation>
    <scope>NUCLEOTIDE SEQUENCE [LARGE SCALE GENOMIC DNA]</scope>
    <source>
        <strain evidence="4 5">FL6-60</strain>
    </source>
</reference>
<dbReference type="PANTHER" id="PTHR22946">
    <property type="entry name" value="DIENELACTONE HYDROLASE DOMAIN-CONTAINING PROTEIN-RELATED"/>
    <property type="match status" value="1"/>
</dbReference>
<dbReference type="GO" id="GO:0052689">
    <property type="term" value="F:carboxylic ester hydrolase activity"/>
    <property type="evidence" value="ECO:0007669"/>
    <property type="project" value="UniProtKB-ARBA"/>
</dbReference>
<protein>
    <recommendedName>
        <fullName evidence="3">AB hydrolase-1 domain-containing protein</fullName>
    </recommendedName>
</protein>
<dbReference type="EMBL" id="CP002154">
    <property type="protein sequence ID" value="ADM42600.1"/>
    <property type="molecule type" value="Genomic_DNA"/>
</dbReference>
<gene>
    <name evidence="4" type="ordered locus">ETAF_2498</name>
</gene>
<evidence type="ECO:0000313" key="4">
    <source>
        <dbReference type="EMBL" id="ADM42600.1"/>
    </source>
</evidence>
<dbReference type="Gene3D" id="1.10.10.800">
    <property type="match status" value="1"/>
</dbReference>
<evidence type="ECO:0000256" key="1">
    <source>
        <dbReference type="ARBA" id="ARBA00022801"/>
    </source>
</evidence>
<evidence type="ECO:0000313" key="5">
    <source>
        <dbReference type="Proteomes" id="UP000002230"/>
    </source>
</evidence>
<dbReference type="InterPro" id="IPR029058">
    <property type="entry name" value="AB_hydrolase_fold"/>
</dbReference>
<dbReference type="HOGENOM" id="CLU_048587_1_0_6"/>
<dbReference type="Gene3D" id="3.40.50.1820">
    <property type="entry name" value="alpha/beta hydrolase"/>
    <property type="match status" value="1"/>
</dbReference>
<dbReference type="KEGG" id="etd:ETAF_2498"/>
<dbReference type="PANTHER" id="PTHR22946:SF9">
    <property type="entry name" value="POLYKETIDE TRANSFERASE AF380"/>
    <property type="match status" value="1"/>
</dbReference>